<dbReference type="InterPro" id="IPR001245">
    <property type="entry name" value="Ser-Thr/Tyr_kinase_cat_dom"/>
</dbReference>
<dbReference type="OrthoDB" id="2314769at2759"/>
<dbReference type="PANTHER" id="PTHR44329">
    <property type="entry name" value="SERINE/THREONINE-PROTEIN KINASE TNNI3K-RELATED"/>
    <property type="match status" value="1"/>
</dbReference>
<dbReference type="GO" id="GO:0007166">
    <property type="term" value="P:cell surface receptor signaling pathway"/>
    <property type="evidence" value="ECO:0007669"/>
    <property type="project" value="InterPro"/>
</dbReference>
<dbReference type="InterPro" id="IPR054000">
    <property type="entry name" value="MLKL_N"/>
</dbReference>
<feature type="non-terminal residue" evidence="2">
    <location>
        <position position="1"/>
    </location>
</feature>
<dbReference type="InterPro" id="IPR036537">
    <property type="entry name" value="Adaptor_Cbl_N_dom_sf"/>
</dbReference>
<accession>A0A9N9F1T5</accession>
<dbReference type="InterPro" id="IPR000719">
    <property type="entry name" value="Prot_kinase_dom"/>
</dbReference>
<protein>
    <submittedName>
        <fullName evidence="2">7941_t:CDS:1</fullName>
    </submittedName>
</protein>
<feature type="domain" description="Protein kinase" evidence="1">
    <location>
        <begin position="140"/>
        <end position="463"/>
    </location>
</feature>
<organism evidence="2 3">
    <name type="scientific">Funneliformis caledonium</name>
    <dbReference type="NCBI Taxonomy" id="1117310"/>
    <lineage>
        <taxon>Eukaryota</taxon>
        <taxon>Fungi</taxon>
        <taxon>Fungi incertae sedis</taxon>
        <taxon>Mucoromycota</taxon>
        <taxon>Glomeromycotina</taxon>
        <taxon>Glomeromycetes</taxon>
        <taxon>Glomerales</taxon>
        <taxon>Glomeraceae</taxon>
        <taxon>Funneliformis</taxon>
    </lineage>
</organism>
<dbReference type="Pfam" id="PF07714">
    <property type="entry name" value="PK_Tyr_Ser-Thr"/>
    <property type="match status" value="1"/>
</dbReference>
<dbReference type="CDD" id="cd21037">
    <property type="entry name" value="MLKL_NTD"/>
    <property type="match status" value="1"/>
</dbReference>
<dbReference type="GO" id="GO:0005524">
    <property type="term" value="F:ATP binding"/>
    <property type="evidence" value="ECO:0007669"/>
    <property type="project" value="InterPro"/>
</dbReference>
<dbReference type="InterPro" id="IPR008271">
    <property type="entry name" value="Ser/Thr_kinase_AS"/>
</dbReference>
<dbReference type="PROSITE" id="PS50011">
    <property type="entry name" value="PROTEIN_KINASE_DOM"/>
    <property type="match status" value="1"/>
</dbReference>
<dbReference type="PANTHER" id="PTHR44329:SF214">
    <property type="entry name" value="PROTEIN KINASE DOMAIN-CONTAINING PROTEIN"/>
    <property type="match status" value="1"/>
</dbReference>
<dbReference type="Proteomes" id="UP000789570">
    <property type="component" value="Unassembled WGS sequence"/>
</dbReference>
<dbReference type="PROSITE" id="PS00108">
    <property type="entry name" value="PROTEIN_KINASE_ST"/>
    <property type="match status" value="1"/>
</dbReference>
<name>A0A9N9F1T5_9GLOM</name>
<evidence type="ECO:0000313" key="2">
    <source>
        <dbReference type="EMBL" id="CAG8503497.1"/>
    </source>
</evidence>
<keyword evidence="3" id="KW-1185">Reference proteome</keyword>
<dbReference type="GO" id="GO:0004674">
    <property type="term" value="F:protein serine/threonine kinase activity"/>
    <property type="evidence" value="ECO:0007669"/>
    <property type="project" value="TreeGrafter"/>
</dbReference>
<dbReference type="SUPFAM" id="SSF56112">
    <property type="entry name" value="Protein kinase-like (PK-like)"/>
    <property type="match status" value="1"/>
</dbReference>
<comment type="caution">
    <text evidence="2">The sequence shown here is derived from an EMBL/GenBank/DDBJ whole genome shotgun (WGS) entry which is preliminary data.</text>
</comment>
<dbReference type="InterPro" id="IPR059179">
    <property type="entry name" value="MLKL-like_MCAfunc"/>
</dbReference>
<dbReference type="Gene3D" id="1.10.510.10">
    <property type="entry name" value="Transferase(Phosphotransferase) domain 1"/>
    <property type="match status" value="1"/>
</dbReference>
<reference evidence="2" key="1">
    <citation type="submission" date="2021-06" db="EMBL/GenBank/DDBJ databases">
        <authorList>
            <person name="Kallberg Y."/>
            <person name="Tangrot J."/>
            <person name="Rosling A."/>
        </authorList>
    </citation>
    <scope>NUCLEOTIDE SEQUENCE</scope>
    <source>
        <strain evidence="2">UK204</strain>
    </source>
</reference>
<dbReference type="InterPro" id="IPR011009">
    <property type="entry name" value="Kinase-like_dom_sf"/>
</dbReference>
<proteinExistence type="predicted"/>
<dbReference type="SMART" id="SM00220">
    <property type="entry name" value="S_TKc"/>
    <property type="match status" value="1"/>
</dbReference>
<dbReference type="InterPro" id="IPR051681">
    <property type="entry name" value="Ser/Thr_Kinases-Pseudokinases"/>
</dbReference>
<evidence type="ECO:0000259" key="1">
    <source>
        <dbReference type="PROSITE" id="PS50011"/>
    </source>
</evidence>
<evidence type="ECO:0000313" key="3">
    <source>
        <dbReference type="Proteomes" id="UP000789570"/>
    </source>
</evidence>
<sequence>MDCVNEVVAPFIPLVTTIITLTKEIANAYEDVQYNKKTCGILVNRVEAAEAAIKGLMREREENIHKFRSQEKIKDFCYDISQLSKFKKFFTSGNIKESFQEIIKEFDGCLNDLNLAISITSSKNMNRYLTILHCDMIEMKKFLDDIGSGITSKIKTIDDNTKTHQEIISIITNVESMKKLKKFTNKLITKSLTIERVKRIPPNELEYPPEYDTRVGNRVIIQKKTYKAMDVACKHFLKSNNIQKIQNQLNILIKLNICPHIIQFLGLSKIVDKDVMIFEWADLGTLREVYLKYEIGWDMKISLARDICHGLAFLHSVDILHHDLKCENILIKENMQPKISKFNFAREINAETCHFDDLNDIVHWLAPEKLKCIPAEQNLEGNKKPEEELFVAYNGALSLKPITRKKVQESELDIHYYNSDTSSTPSILFDEGLKAHKTKNYERAWKCFEEHASNGHVFAQFKQ</sequence>
<dbReference type="Pfam" id="PF22215">
    <property type="entry name" value="MLKL_N"/>
    <property type="match status" value="1"/>
</dbReference>
<dbReference type="Gene3D" id="1.20.930.20">
    <property type="entry name" value="Adaptor protein Cbl, N-terminal domain"/>
    <property type="match status" value="1"/>
</dbReference>
<dbReference type="EMBL" id="CAJVPQ010000699">
    <property type="protein sequence ID" value="CAG8503497.1"/>
    <property type="molecule type" value="Genomic_DNA"/>
</dbReference>
<dbReference type="AlphaFoldDB" id="A0A9N9F1T5"/>
<gene>
    <name evidence="2" type="ORF">FCALED_LOCUS3827</name>
</gene>